<comment type="caution">
    <text evidence="2">The sequence shown here is derived from an EMBL/GenBank/DDBJ whole genome shotgun (WGS) entry which is preliminary data.</text>
</comment>
<organism evidence="2 3">
    <name type="scientific">Cardiocondyla obscurior</name>
    <dbReference type="NCBI Taxonomy" id="286306"/>
    <lineage>
        <taxon>Eukaryota</taxon>
        <taxon>Metazoa</taxon>
        <taxon>Ecdysozoa</taxon>
        <taxon>Arthropoda</taxon>
        <taxon>Hexapoda</taxon>
        <taxon>Insecta</taxon>
        <taxon>Pterygota</taxon>
        <taxon>Neoptera</taxon>
        <taxon>Endopterygota</taxon>
        <taxon>Hymenoptera</taxon>
        <taxon>Apocrita</taxon>
        <taxon>Aculeata</taxon>
        <taxon>Formicoidea</taxon>
        <taxon>Formicidae</taxon>
        <taxon>Myrmicinae</taxon>
        <taxon>Cardiocondyla</taxon>
    </lineage>
</organism>
<protein>
    <submittedName>
        <fullName evidence="2">Uncharacterized protein</fullName>
    </submittedName>
</protein>
<keyword evidence="3" id="KW-1185">Reference proteome</keyword>
<evidence type="ECO:0000256" key="1">
    <source>
        <dbReference type="SAM" id="MobiDB-lite"/>
    </source>
</evidence>
<feature type="compositionally biased region" description="Acidic residues" evidence="1">
    <location>
        <begin position="135"/>
        <end position="151"/>
    </location>
</feature>
<dbReference type="Proteomes" id="UP001430953">
    <property type="component" value="Unassembled WGS sequence"/>
</dbReference>
<proteinExistence type="predicted"/>
<dbReference type="AlphaFoldDB" id="A0AAW2F7R4"/>
<feature type="compositionally biased region" description="Basic and acidic residues" evidence="1">
    <location>
        <begin position="153"/>
        <end position="163"/>
    </location>
</feature>
<dbReference type="EMBL" id="JADYXP020000013">
    <property type="protein sequence ID" value="KAL0112041.1"/>
    <property type="molecule type" value="Genomic_DNA"/>
</dbReference>
<sequence length="200" mass="22709">MPPLRGELLRSVMMGQARRIVKARTPRWVAAARSRGKREREKKKRNAFMQNADLINVPRFTTQSTPPSLLSYTNYARYNTLIDFRGSSSPFDLHTRKTRCGSMPRVTRRCSETQGSNISGLLLTGWKLRDFRDDDDDDDDGNDNDDDDNGDNNDGRLGMRERLRRNGDAVAPSFFRASCPASRFRFGNLPPTLNLHGALT</sequence>
<reference evidence="2 3" key="1">
    <citation type="submission" date="2023-03" db="EMBL/GenBank/DDBJ databases">
        <title>High recombination rates correlate with genetic variation in Cardiocondyla obscurior ants.</title>
        <authorList>
            <person name="Errbii M."/>
        </authorList>
    </citation>
    <scope>NUCLEOTIDE SEQUENCE [LARGE SCALE GENOMIC DNA]</scope>
    <source>
        <strain evidence="2">Alpha-2009</strain>
        <tissue evidence="2">Whole body</tissue>
    </source>
</reference>
<evidence type="ECO:0000313" key="2">
    <source>
        <dbReference type="EMBL" id="KAL0112041.1"/>
    </source>
</evidence>
<name>A0AAW2F7R4_9HYME</name>
<evidence type="ECO:0000313" key="3">
    <source>
        <dbReference type="Proteomes" id="UP001430953"/>
    </source>
</evidence>
<gene>
    <name evidence="2" type="ORF">PUN28_013336</name>
</gene>
<accession>A0AAW2F7R4</accession>
<feature type="region of interest" description="Disordered" evidence="1">
    <location>
        <begin position="135"/>
        <end position="163"/>
    </location>
</feature>